<feature type="compositionally biased region" description="Polar residues" evidence="1">
    <location>
        <begin position="33"/>
        <end position="44"/>
    </location>
</feature>
<accession>A0AAW2E5I1</accession>
<feature type="region of interest" description="Disordered" evidence="1">
    <location>
        <begin position="1"/>
        <end position="248"/>
    </location>
</feature>
<feature type="compositionally biased region" description="Basic and acidic residues" evidence="1">
    <location>
        <begin position="286"/>
        <end position="299"/>
    </location>
</feature>
<feature type="compositionally biased region" description="Basic and acidic residues" evidence="1">
    <location>
        <begin position="92"/>
        <end position="104"/>
    </location>
</feature>
<feature type="compositionally biased region" description="Basic and acidic residues" evidence="1">
    <location>
        <begin position="54"/>
        <end position="67"/>
    </location>
</feature>
<gene>
    <name evidence="2" type="ORF">PUN28_020881</name>
</gene>
<dbReference type="AlphaFoldDB" id="A0AAW2E5I1"/>
<feature type="compositionally biased region" description="Polar residues" evidence="1">
    <location>
        <begin position="187"/>
        <end position="202"/>
    </location>
</feature>
<proteinExistence type="predicted"/>
<dbReference type="Proteomes" id="UP001430953">
    <property type="component" value="Unassembled WGS sequence"/>
</dbReference>
<protein>
    <submittedName>
        <fullName evidence="2">Uncharacterized protein</fullName>
    </submittedName>
</protein>
<organism evidence="2 3">
    <name type="scientific">Cardiocondyla obscurior</name>
    <dbReference type="NCBI Taxonomy" id="286306"/>
    <lineage>
        <taxon>Eukaryota</taxon>
        <taxon>Metazoa</taxon>
        <taxon>Ecdysozoa</taxon>
        <taxon>Arthropoda</taxon>
        <taxon>Hexapoda</taxon>
        <taxon>Insecta</taxon>
        <taxon>Pterygota</taxon>
        <taxon>Neoptera</taxon>
        <taxon>Endopterygota</taxon>
        <taxon>Hymenoptera</taxon>
        <taxon>Apocrita</taxon>
        <taxon>Aculeata</taxon>
        <taxon>Formicoidea</taxon>
        <taxon>Formicidae</taxon>
        <taxon>Myrmicinae</taxon>
        <taxon>Cardiocondyla</taxon>
    </lineage>
</organism>
<feature type="compositionally biased region" description="Basic residues" evidence="1">
    <location>
        <begin position="105"/>
        <end position="115"/>
    </location>
</feature>
<feature type="region of interest" description="Disordered" evidence="1">
    <location>
        <begin position="276"/>
        <end position="299"/>
    </location>
</feature>
<feature type="compositionally biased region" description="Polar residues" evidence="1">
    <location>
        <begin position="1"/>
        <end position="16"/>
    </location>
</feature>
<sequence length="299" mass="32548">MEMADQQESVLPSQRIRTLRDRRGGSAVPAPAMSSSNYGQSSACSAGVLVDNAPAKDRDRSDQEDHNTQSLHSDGEEESSRKAAPLTDTDGEFMKLPRLVDMKVVKRANKKKAGPKSKTSAGSTGGTKRSPDLPAPFCSVRPHAGSPPPAEAGLTTATEDESRFTSRQISTNSIEIQEDDDTDIVNIDSSDASDASVRTTASGAFKRTRKRKDDDTIKKTRRTADRSSSSSERAFFESDGKKRGRPYVSGKGAQILNIKAKNQELQSLKEEIRTMREIAEGGYDPSDFKDGKEDRRGCD</sequence>
<evidence type="ECO:0000313" key="3">
    <source>
        <dbReference type="Proteomes" id="UP001430953"/>
    </source>
</evidence>
<evidence type="ECO:0000313" key="2">
    <source>
        <dbReference type="EMBL" id="KAL0098938.1"/>
    </source>
</evidence>
<feature type="compositionally biased region" description="Basic and acidic residues" evidence="1">
    <location>
        <begin position="211"/>
        <end position="225"/>
    </location>
</feature>
<name>A0AAW2E5I1_9HYME</name>
<feature type="compositionally biased region" description="Polar residues" evidence="1">
    <location>
        <begin position="165"/>
        <end position="175"/>
    </location>
</feature>
<evidence type="ECO:0000256" key="1">
    <source>
        <dbReference type="SAM" id="MobiDB-lite"/>
    </source>
</evidence>
<reference evidence="2 3" key="1">
    <citation type="submission" date="2023-03" db="EMBL/GenBank/DDBJ databases">
        <title>High recombination rates correlate with genetic variation in Cardiocondyla obscurior ants.</title>
        <authorList>
            <person name="Errbii M."/>
        </authorList>
    </citation>
    <scope>NUCLEOTIDE SEQUENCE [LARGE SCALE GENOMIC DNA]</scope>
    <source>
        <strain evidence="2">Alpha-2009</strain>
        <tissue evidence="2">Whole body</tissue>
    </source>
</reference>
<comment type="caution">
    <text evidence="2">The sequence shown here is derived from an EMBL/GenBank/DDBJ whole genome shotgun (WGS) entry which is preliminary data.</text>
</comment>
<keyword evidence="3" id="KW-1185">Reference proteome</keyword>
<dbReference type="EMBL" id="JADYXP020000030">
    <property type="protein sequence ID" value="KAL0098938.1"/>
    <property type="molecule type" value="Genomic_DNA"/>
</dbReference>